<accession>A0A0G2ESR4</accession>
<reference evidence="3 4" key="1">
    <citation type="submission" date="2015-05" db="EMBL/GenBank/DDBJ databases">
        <title>Distinctive expansion of gene families associated with plant cell wall degradation and secondary metabolism in the genomes of grapevine trunk pathogens.</title>
        <authorList>
            <person name="Lawrence D.P."/>
            <person name="Travadon R."/>
            <person name="Rolshausen P.E."/>
            <person name="Baumgartner K."/>
        </authorList>
    </citation>
    <scope>NUCLEOTIDE SEQUENCE [LARGE SCALE GENOMIC DNA]</scope>
    <source>
        <strain evidence="3">UCRPC4</strain>
    </source>
</reference>
<feature type="transmembrane region" description="Helical" evidence="2">
    <location>
        <begin position="322"/>
        <end position="342"/>
    </location>
</feature>
<feature type="transmembrane region" description="Helical" evidence="2">
    <location>
        <begin position="233"/>
        <end position="255"/>
    </location>
</feature>
<keyword evidence="2" id="KW-0472">Membrane</keyword>
<protein>
    <submittedName>
        <fullName evidence="3">Uncharacterized protein</fullName>
    </submittedName>
</protein>
<feature type="compositionally biased region" description="Low complexity" evidence="1">
    <location>
        <begin position="96"/>
        <end position="105"/>
    </location>
</feature>
<dbReference type="GO" id="GO:0016020">
    <property type="term" value="C:membrane"/>
    <property type="evidence" value="ECO:0007669"/>
    <property type="project" value="TreeGrafter"/>
</dbReference>
<evidence type="ECO:0000256" key="1">
    <source>
        <dbReference type="SAM" id="MobiDB-lite"/>
    </source>
</evidence>
<keyword evidence="2" id="KW-0812">Transmembrane</keyword>
<dbReference type="EMBL" id="LCWF01000046">
    <property type="protein sequence ID" value="KKY25254.1"/>
    <property type="molecule type" value="Genomic_DNA"/>
</dbReference>
<name>A0A0G2ESR4_PHACM</name>
<dbReference type="Proteomes" id="UP000053317">
    <property type="component" value="Unassembled WGS sequence"/>
</dbReference>
<sequence length="348" mass="37592">MATAYLHGLKKSDLTELAQASKLPDYEALKKIELESALDQHLRENQSTYANDKALGDYYKRLGSSRSPVKKEPVTAPSGDEAPVKKQRRKTKAADEITATASTATEKASNRVSALIAKTPSRQSISSAAASIPLPSSPAAVSDMVERGKTRITSKFSEVYKKSGVTEGIDETRALFSSAYTVQVLFIAIEAYGIFAELLPFTPVVTFPPLKYVHEKEYVAKIPDVFQVLKPEFWGTLTLWASTSFLLPTLIAYFINIAHSASTTGSAGGHATRRATATPQKVVDPLVFNIAKALLVLSVYHYGFTLFGTTSDESIETVSKSVLGGEVGMLTSTAIGALLSLYEAILKK</sequence>
<keyword evidence="4" id="KW-1185">Reference proteome</keyword>
<dbReference type="AlphaFoldDB" id="A0A0G2ESR4"/>
<feature type="region of interest" description="Disordered" evidence="1">
    <location>
        <begin position="61"/>
        <end position="105"/>
    </location>
</feature>
<keyword evidence="2" id="KW-1133">Transmembrane helix</keyword>
<dbReference type="PANTHER" id="PTHR41807">
    <property type="entry name" value="GLUTATHIONE TRANSFERASE 3"/>
    <property type="match status" value="1"/>
</dbReference>
<organism evidence="3 4">
    <name type="scientific">Phaeomoniella chlamydospora</name>
    <name type="common">Phaeoacremonium chlamydosporum</name>
    <dbReference type="NCBI Taxonomy" id="158046"/>
    <lineage>
        <taxon>Eukaryota</taxon>
        <taxon>Fungi</taxon>
        <taxon>Dikarya</taxon>
        <taxon>Ascomycota</taxon>
        <taxon>Pezizomycotina</taxon>
        <taxon>Eurotiomycetes</taxon>
        <taxon>Chaetothyriomycetidae</taxon>
        <taxon>Phaeomoniellales</taxon>
        <taxon>Phaeomoniellaceae</taxon>
        <taxon>Phaeomoniella</taxon>
    </lineage>
</organism>
<feature type="transmembrane region" description="Helical" evidence="2">
    <location>
        <begin position="282"/>
        <end position="302"/>
    </location>
</feature>
<dbReference type="PANTHER" id="PTHR41807:SF1">
    <property type="entry name" value="GLUTATHIONE TRANSFERASE 3"/>
    <property type="match status" value="1"/>
</dbReference>
<dbReference type="OrthoDB" id="4034134at2759"/>
<evidence type="ECO:0000313" key="3">
    <source>
        <dbReference type="EMBL" id="KKY25254.1"/>
    </source>
</evidence>
<gene>
    <name evidence="3" type="ORF">UCRPC4_g01954</name>
</gene>
<comment type="caution">
    <text evidence="3">The sequence shown here is derived from an EMBL/GenBank/DDBJ whole genome shotgun (WGS) entry which is preliminary data.</text>
</comment>
<reference evidence="3 4" key="2">
    <citation type="submission" date="2015-05" db="EMBL/GenBank/DDBJ databases">
        <authorList>
            <person name="Morales-Cruz A."/>
            <person name="Amrine K.C."/>
            <person name="Cantu D."/>
        </authorList>
    </citation>
    <scope>NUCLEOTIDE SEQUENCE [LARGE SCALE GENOMIC DNA]</scope>
    <source>
        <strain evidence="3">UCRPC4</strain>
    </source>
</reference>
<evidence type="ECO:0000256" key="2">
    <source>
        <dbReference type="SAM" id="Phobius"/>
    </source>
</evidence>
<proteinExistence type="predicted"/>
<evidence type="ECO:0000313" key="4">
    <source>
        <dbReference type="Proteomes" id="UP000053317"/>
    </source>
</evidence>
<dbReference type="InterPro" id="IPR038872">
    <property type="entry name" value="Put_GTT3"/>
</dbReference>